<dbReference type="Pfam" id="PF20514">
    <property type="entry name" value="WHD_ROXA"/>
    <property type="match status" value="1"/>
</dbReference>
<dbReference type="PANTHER" id="PTHR13096:SF7">
    <property type="entry name" value="RIBOSOMAL OXYGENASE 2"/>
    <property type="match status" value="1"/>
</dbReference>
<comment type="catalytic activity">
    <reaction evidence="13">
        <text>L-histidyl-[ribosomal protein uL15] + 2-oxoglutarate + O2 = (3S)-3-hydroxy-L-histidyl-[ribosomal protein uL15] + succinate + CO2</text>
        <dbReference type="Rhea" id="RHEA:54024"/>
        <dbReference type="Rhea" id="RHEA-COMP:13760"/>
        <dbReference type="Rhea" id="RHEA-COMP:13761"/>
        <dbReference type="ChEBI" id="CHEBI:15379"/>
        <dbReference type="ChEBI" id="CHEBI:16526"/>
        <dbReference type="ChEBI" id="CHEBI:16810"/>
        <dbReference type="ChEBI" id="CHEBI:29979"/>
        <dbReference type="ChEBI" id="CHEBI:30031"/>
        <dbReference type="ChEBI" id="CHEBI:138021"/>
    </reaction>
</comment>
<feature type="compositionally biased region" description="Basic residues" evidence="16">
    <location>
        <begin position="1"/>
        <end position="12"/>
    </location>
</feature>
<dbReference type="OrthoDB" id="425950at2759"/>
<gene>
    <name evidence="18" type="ORF">D9C73_017574</name>
</gene>
<dbReference type="GO" id="GO:0036139">
    <property type="term" value="F:peptidyl-histidine dioxygenase activity"/>
    <property type="evidence" value="ECO:0007669"/>
    <property type="project" value="UniProtKB-EC"/>
</dbReference>
<comment type="catalytic activity">
    <reaction evidence="14">
        <text>L-histidyl-[protein] + 2-oxoglutarate + O2 = (3S)-3-hydroxy-L-histidyl-[protein] + succinate + CO2</text>
        <dbReference type="Rhea" id="RHEA:54256"/>
        <dbReference type="Rhea" id="RHEA-COMP:9745"/>
        <dbReference type="Rhea" id="RHEA-COMP:13840"/>
        <dbReference type="ChEBI" id="CHEBI:15379"/>
        <dbReference type="ChEBI" id="CHEBI:16526"/>
        <dbReference type="ChEBI" id="CHEBI:16810"/>
        <dbReference type="ChEBI" id="CHEBI:29979"/>
        <dbReference type="ChEBI" id="CHEBI:30031"/>
        <dbReference type="ChEBI" id="CHEBI:138021"/>
        <dbReference type="EC" id="1.14.11.79"/>
    </reaction>
</comment>
<feature type="region of interest" description="Disordered" evidence="16">
    <location>
        <begin position="1"/>
        <end position="34"/>
    </location>
</feature>
<evidence type="ECO:0000259" key="17">
    <source>
        <dbReference type="PROSITE" id="PS51184"/>
    </source>
</evidence>
<evidence type="ECO:0000313" key="19">
    <source>
        <dbReference type="Proteomes" id="UP000298787"/>
    </source>
</evidence>
<keyword evidence="6 15" id="KW-0560">Oxidoreductase</keyword>
<dbReference type="EMBL" id="CM014092">
    <property type="protein sequence ID" value="TKS83462.1"/>
    <property type="molecule type" value="Genomic_DNA"/>
</dbReference>
<evidence type="ECO:0000256" key="13">
    <source>
        <dbReference type="ARBA" id="ARBA00047687"/>
    </source>
</evidence>
<evidence type="ECO:0000256" key="6">
    <source>
        <dbReference type="ARBA" id="ARBA00023002"/>
    </source>
</evidence>
<dbReference type="Proteomes" id="UP000298787">
    <property type="component" value="Chromosome 15"/>
</dbReference>
<dbReference type="InterPro" id="IPR039994">
    <property type="entry name" value="NO66-like"/>
</dbReference>
<comment type="subcellular location">
    <subcellularLocation>
        <location evidence="1">Nucleus</location>
        <location evidence="1">Nucleolus</location>
    </subcellularLocation>
</comment>
<keyword evidence="5 15" id="KW-0223">Dioxygenase</keyword>
<evidence type="ECO:0000256" key="16">
    <source>
        <dbReference type="SAM" id="MobiDB-lite"/>
    </source>
</evidence>
<evidence type="ECO:0000256" key="12">
    <source>
        <dbReference type="ARBA" id="ARBA00046256"/>
    </source>
</evidence>
<evidence type="ECO:0000256" key="7">
    <source>
        <dbReference type="ARBA" id="ARBA00023004"/>
    </source>
</evidence>
<dbReference type="PANTHER" id="PTHR13096">
    <property type="entry name" value="MINA53 MYC INDUCED NUCLEAR ANTIGEN"/>
    <property type="match status" value="1"/>
</dbReference>
<dbReference type="GO" id="GO:0042254">
    <property type="term" value="P:ribosome biogenesis"/>
    <property type="evidence" value="ECO:0007669"/>
    <property type="project" value="UniProtKB-KW"/>
</dbReference>
<evidence type="ECO:0000313" key="18">
    <source>
        <dbReference type="EMBL" id="TKS83462.1"/>
    </source>
</evidence>
<comment type="function">
    <text evidence="12">Oxygenase that can act as both a histone lysine demethylase and a ribosomal histidine hydroxylase. Is involved in the demethylation of trimethylated 'Lys-9' on histone H3 (H3K9me3), leading to an increase in ribosomal RNA expression. Also catalyzes the hydroxylation of 60S ribosomal protein L27a on 'His-39'. May play an important role in cell growth and survival. May be involved in ribosome biogenesis, most likely during the assembly process of pre-ribosomal particles.</text>
</comment>
<proteinExistence type="inferred from homology"/>
<dbReference type="Gene3D" id="3.90.930.40">
    <property type="match status" value="1"/>
</dbReference>
<evidence type="ECO:0000256" key="14">
    <source>
        <dbReference type="ARBA" id="ARBA00049465"/>
    </source>
</evidence>
<evidence type="ECO:0000256" key="8">
    <source>
        <dbReference type="ARBA" id="ARBA00023015"/>
    </source>
</evidence>
<dbReference type="AlphaFoldDB" id="A0A4V6AR81"/>
<dbReference type="SUPFAM" id="SSF51197">
    <property type="entry name" value="Clavaminate synthase-like"/>
    <property type="match status" value="1"/>
</dbReference>
<keyword evidence="7 15" id="KW-0408">Iron</keyword>
<name>A0A4V6AR81_COLLU</name>
<dbReference type="GO" id="GO:0032453">
    <property type="term" value="F:histone H3K4 demethylase activity"/>
    <property type="evidence" value="ECO:0007669"/>
    <property type="project" value="TreeGrafter"/>
</dbReference>
<dbReference type="EC" id="1.14.11.-" evidence="15"/>
<sequence length="470" mass="53808">MPKKRASNVKRRSSQDDQLPPKQSKLTQSDTPSPLCFDSPDSLFESLIQPMKTEQFFREYWEKKPLHLQRSDPCIASYYQSLFQLSDLQSLCSQDLEYYRDVNVVRCINGKKKVLNKEGHVKSSVLNKTFVQNKATIQFHQPQRFKDELWRIQEKLECFFGALVGSNVYITPQESQGLPPHYDDVEVFILQLEGEKRWRLYNPTVPLASEYSLESEERIGSPTHDIVLKTGDLLYFPRGTIHQAMTPAGVDHSTHLTLSTYQRTSWGDLLLDVFPSLMFDSSRTEVGLRAGMPRRLLLGSSEGLDTSRQLAASLRSLADKMETGMQEVRSAHMKRDFIMNRLPPYSQQELLTPSGKIPALEDMVSLKLKEHMVITVEPSQETTDESTELVVFVLHSLKNQRESHMMGESPDEEEEQDISRGLQFPLSHLQALRQLQQVEQLAVDELQLPTQEDKLSLVLALWSESLLVVV</sequence>
<accession>A0A4V6AR81</accession>
<evidence type="ECO:0000256" key="10">
    <source>
        <dbReference type="ARBA" id="ARBA00023242"/>
    </source>
</evidence>
<keyword evidence="8 15" id="KW-0805">Transcription regulation</keyword>
<evidence type="ECO:0000256" key="11">
    <source>
        <dbReference type="ARBA" id="ARBA00034314"/>
    </source>
</evidence>
<evidence type="ECO:0000256" key="5">
    <source>
        <dbReference type="ARBA" id="ARBA00022964"/>
    </source>
</evidence>
<dbReference type="InterPro" id="IPR003347">
    <property type="entry name" value="JmjC_dom"/>
</dbReference>
<evidence type="ECO:0000256" key="2">
    <source>
        <dbReference type="ARBA" id="ARBA00022517"/>
    </source>
</evidence>
<keyword evidence="3" id="KW-0597">Phosphoprotein</keyword>
<dbReference type="GO" id="GO:0005506">
    <property type="term" value="F:iron ion binding"/>
    <property type="evidence" value="ECO:0007669"/>
    <property type="project" value="UniProtKB-UniRule"/>
</dbReference>
<reference evidence="18 19" key="1">
    <citation type="submission" date="2019-01" db="EMBL/GenBank/DDBJ databases">
        <title>Genome Assembly of Collichthys lucidus.</title>
        <authorList>
            <person name="Cai M."/>
            <person name="Xiao S."/>
        </authorList>
    </citation>
    <scope>NUCLEOTIDE SEQUENCE [LARGE SCALE GENOMIC DNA]</scope>
    <source>
        <strain evidence="18">JT15FE1705JMU</strain>
        <tissue evidence="18">Muscle</tissue>
    </source>
</reference>
<keyword evidence="4 15" id="KW-0479">Metal-binding</keyword>
<evidence type="ECO:0000256" key="15">
    <source>
        <dbReference type="RuleBase" id="RU366061"/>
    </source>
</evidence>
<dbReference type="Pfam" id="PF08007">
    <property type="entry name" value="JmjC_2"/>
    <property type="match status" value="1"/>
</dbReference>
<evidence type="ECO:0000256" key="1">
    <source>
        <dbReference type="ARBA" id="ARBA00004604"/>
    </source>
</evidence>
<keyword evidence="10 15" id="KW-0539">Nucleus</keyword>
<dbReference type="GO" id="GO:0051864">
    <property type="term" value="F:histone H3K36 demethylase activity"/>
    <property type="evidence" value="ECO:0007669"/>
    <property type="project" value="TreeGrafter"/>
</dbReference>
<evidence type="ECO:0000256" key="9">
    <source>
        <dbReference type="ARBA" id="ARBA00023163"/>
    </source>
</evidence>
<keyword evidence="9 15" id="KW-0804">Transcription</keyword>
<evidence type="ECO:0000256" key="4">
    <source>
        <dbReference type="ARBA" id="ARBA00022723"/>
    </source>
</evidence>
<protein>
    <recommendedName>
        <fullName evidence="15">Bifunctional lysine-specific demethylase and histidyl-hydroxylase</fullName>
        <ecNumber evidence="15">1.14.11.-</ecNumber>
    </recommendedName>
</protein>
<dbReference type="STRING" id="240159.A0A4V6AR81"/>
<organism evidence="18 19">
    <name type="scientific">Collichthys lucidus</name>
    <name type="common">Big head croaker</name>
    <name type="synonym">Sciaena lucida</name>
    <dbReference type="NCBI Taxonomy" id="240159"/>
    <lineage>
        <taxon>Eukaryota</taxon>
        <taxon>Metazoa</taxon>
        <taxon>Chordata</taxon>
        <taxon>Craniata</taxon>
        <taxon>Vertebrata</taxon>
        <taxon>Euteleostomi</taxon>
        <taxon>Actinopterygii</taxon>
        <taxon>Neopterygii</taxon>
        <taxon>Teleostei</taxon>
        <taxon>Neoteleostei</taxon>
        <taxon>Acanthomorphata</taxon>
        <taxon>Eupercaria</taxon>
        <taxon>Sciaenidae</taxon>
        <taxon>Collichthys</taxon>
    </lineage>
</organism>
<dbReference type="Gene3D" id="2.60.120.650">
    <property type="entry name" value="Cupin"/>
    <property type="match status" value="1"/>
</dbReference>
<dbReference type="PROSITE" id="PS51184">
    <property type="entry name" value="JMJC"/>
    <property type="match status" value="1"/>
</dbReference>
<feature type="domain" description="JmjC" evidence="17">
    <location>
        <begin position="141"/>
        <end position="277"/>
    </location>
</feature>
<dbReference type="GO" id="GO:0005730">
    <property type="term" value="C:nucleolus"/>
    <property type="evidence" value="ECO:0007669"/>
    <property type="project" value="UniProtKB-SubCell"/>
</dbReference>
<keyword evidence="19" id="KW-1185">Reference proteome</keyword>
<dbReference type="Gene3D" id="1.10.10.1500">
    <property type="entry name" value="JmjC domain-containing ribosomal oxygenase (ROX), dimer domain"/>
    <property type="match status" value="1"/>
</dbReference>
<dbReference type="InterPro" id="IPR046799">
    <property type="entry name" value="ROXA-like_wH"/>
</dbReference>
<keyword evidence="2" id="KW-0690">Ribosome biogenesis</keyword>
<evidence type="ECO:0000256" key="3">
    <source>
        <dbReference type="ARBA" id="ARBA00022553"/>
    </source>
</evidence>
<comment type="similarity">
    <text evidence="11">Belongs to the ROX family. MINA53 subfamily.</text>
</comment>
<comment type="cofactor">
    <cofactor evidence="15">
        <name>Fe(2+)</name>
        <dbReference type="ChEBI" id="CHEBI:29033"/>
    </cofactor>
    <text evidence="15">Binds 1 Fe(2+) ion per subunit.</text>
</comment>